<dbReference type="GO" id="GO:0016055">
    <property type="term" value="P:Wnt signaling pathway"/>
    <property type="evidence" value="ECO:0007669"/>
    <property type="project" value="UniProtKB-KW"/>
</dbReference>
<dbReference type="SMART" id="SM00261">
    <property type="entry name" value="FU"/>
    <property type="match status" value="3"/>
</dbReference>
<evidence type="ECO:0000259" key="12">
    <source>
        <dbReference type="Pfam" id="PF15913"/>
    </source>
</evidence>
<proteinExistence type="inferred from homology"/>
<dbReference type="HOGENOM" id="CLU_064219_0_0_1"/>
<dbReference type="InterPro" id="IPR036383">
    <property type="entry name" value="TSP1_rpt_sf"/>
</dbReference>
<evidence type="ECO:0000256" key="10">
    <source>
        <dbReference type="SAM" id="MobiDB-lite"/>
    </source>
</evidence>
<dbReference type="Pfam" id="PF15913">
    <property type="entry name" value="Furin-like_2"/>
    <property type="match status" value="2"/>
</dbReference>
<evidence type="ECO:0000256" key="6">
    <source>
        <dbReference type="ARBA" id="ARBA00022687"/>
    </source>
</evidence>
<feature type="chain" id="PRO_5025596452" evidence="11">
    <location>
        <begin position="21"/>
        <end position="332"/>
    </location>
</feature>
<name>I3JJQ3_ORENI</name>
<dbReference type="Gene3D" id="2.10.220.10">
    <property type="entry name" value="Hormone Receptor, Insulin-like Growth Factor Receptor 1, Chain A, domain 2"/>
    <property type="match status" value="2"/>
</dbReference>
<dbReference type="PANTHER" id="PTHR46987:SF1">
    <property type="entry name" value="R-SPONDIN-3"/>
    <property type="match status" value="1"/>
</dbReference>
<protein>
    <submittedName>
        <fullName evidence="14">R-spondin 3</fullName>
    </submittedName>
</protein>
<dbReference type="PROSITE" id="PS50092">
    <property type="entry name" value="TSP1"/>
    <property type="match status" value="1"/>
</dbReference>
<dbReference type="OMA" id="CMTSCPL"/>
<keyword evidence="9" id="KW-0325">Glycoprotein</keyword>
<feature type="compositionally biased region" description="Basic and acidic residues" evidence="10">
    <location>
        <begin position="274"/>
        <end position="310"/>
    </location>
</feature>
<dbReference type="InterPro" id="IPR000884">
    <property type="entry name" value="TSP1_rpt"/>
</dbReference>
<evidence type="ECO:0000259" key="13">
    <source>
        <dbReference type="Pfam" id="PF19028"/>
    </source>
</evidence>
<dbReference type="GO" id="GO:0008201">
    <property type="term" value="F:heparin binding"/>
    <property type="evidence" value="ECO:0007669"/>
    <property type="project" value="UniProtKB-KW"/>
</dbReference>
<gene>
    <name evidence="14" type="primary">RSPO3</name>
    <name evidence="14" type="synonym">rspo3</name>
</gene>
<dbReference type="PANTHER" id="PTHR46987">
    <property type="entry name" value="NEUROHYPOPHYSIAL HORMONES, N-TERMINAL DOMAIN CONTAINING PROTEIN"/>
    <property type="match status" value="1"/>
</dbReference>
<dbReference type="AlphaFoldDB" id="I3JJQ3"/>
<evidence type="ECO:0000256" key="11">
    <source>
        <dbReference type="SAM" id="SignalP"/>
    </source>
</evidence>
<dbReference type="InParanoid" id="I3JJQ3"/>
<comment type="similarity">
    <text evidence="2">Belongs to the R-spondin family.</text>
</comment>
<dbReference type="InterPro" id="IPR009030">
    <property type="entry name" value="Growth_fac_rcpt_cys_sf"/>
</dbReference>
<keyword evidence="8" id="KW-1015">Disulfide bond</keyword>
<reference evidence="15" key="1">
    <citation type="submission" date="2012-01" db="EMBL/GenBank/DDBJ databases">
        <title>The Genome Sequence of Oreochromis niloticus (Nile Tilapia).</title>
        <authorList>
            <consortium name="Broad Institute Genome Assembly Team"/>
            <consortium name="Broad Institute Sequencing Platform"/>
            <person name="Di Palma F."/>
            <person name="Johnson J."/>
            <person name="Lander E.S."/>
            <person name="Lindblad-Toh K."/>
        </authorList>
    </citation>
    <scope>NUCLEOTIDE SEQUENCE [LARGE SCALE GENOMIC DNA]</scope>
</reference>
<evidence type="ECO:0000256" key="3">
    <source>
        <dbReference type="ARBA" id="ARBA00022525"/>
    </source>
</evidence>
<dbReference type="InterPro" id="IPR044004">
    <property type="entry name" value="TSP1_spondin_dom"/>
</dbReference>
<keyword evidence="15" id="KW-1185">Reference proteome</keyword>
<comment type="subcellular location">
    <subcellularLocation>
        <location evidence="1">Secreted</location>
    </subcellularLocation>
</comment>
<dbReference type="Pfam" id="PF19028">
    <property type="entry name" value="TSP1_spondin"/>
    <property type="match status" value="1"/>
</dbReference>
<evidence type="ECO:0000256" key="8">
    <source>
        <dbReference type="ARBA" id="ARBA00023157"/>
    </source>
</evidence>
<feature type="domain" description="R-spondin Fu-CRD" evidence="12">
    <location>
        <begin position="146"/>
        <end position="191"/>
    </location>
</feature>
<keyword evidence="7 11" id="KW-0732">Signal</keyword>
<reference evidence="14" key="2">
    <citation type="submission" date="2025-08" db="UniProtKB">
        <authorList>
            <consortium name="Ensembl"/>
        </authorList>
    </citation>
    <scope>IDENTIFICATION</scope>
</reference>
<evidence type="ECO:0000256" key="7">
    <source>
        <dbReference type="ARBA" id="ARBA00022729"/>
    </source>
</evidence>
<dbReference type="eggNOG" id="KOG3525">
    <property type="taxonomic scope" value="Eukaryota"/>
</dbReference>
<keyword evidence="6" id="KW-0879">Wnt signaling pathway</keyword>
<keyword evidence="4" id="KW-0716">Sensory transduction</keyword>
<dbReference type="SUPFAM" id="SSF57184">
    <property type="entry name" value="Growth factor receptor domain"/>
    <property type="match status" value="1"/>
</dbReference>
<keyword evidence="5" id="KW-0358">Heparin-binding</keyword>
<evidence type="ECO:0000256" key="1">
    <source>
        <dbReference type="ARBA" id="ARBA00004613"/>
    </source>
</evidence>
<feature type="domain" description="Spondin-like TSP1" evidence="13">
    <location>
        <begin position="197"/>
        <end position="251"/>
    </location>
</feature>
<organism evidence="14 15">
    <name type="scientific">Oreochromis niloticus</name>
    <name type="common">Nile tilapia</name>
    <name type="synonym">Tilapia nilotica</name>
    <dbReference type="NCBI Taxonomy" id="8128"/>
    <lineage>
        <taxon>Eukaryota</taxon>
        <taxon>Metazoa</taxon>
        <taxon>Chordata</taxon>
        <taxon>Craniata</taxon>
        <taxon>Vertebrata</taxon>
        <taxon>Euteleostomi</taxon>
        <taxon>Actinopterygii</taxon>
        <taxon>Neopterygii</taxon>
        <taxon>Teleostei</taxon>
        <taxon>Neoteleostei</taxon>
        <taxon>Acanthomorphata</taxon>
        <taxon>Ovalentaria</taxon>
        <taxon>Cichlomorphae</taxon>
        <taxon>Cichliformes</taxon>
        <taxon>Cichlidae</taxon>
        <taxon>African cichlids</taxon>
        <taxon>Pseudocrenilabrinae</taxon>
        <taxon>Oreochromini</taxon>
        <taxon>Oreochromis</taxon>
    </lineage>
</organism>
<dbReference type="Proteomes" id="UP000005207">
    <property type="component" value="Linkage group LG11"/>
</dbReference>
<dbReference type="InterPro" id="IPR006212">
    <property type="entry name" value="Furin_repeat"/>
</dbReference>
<dbReference type="CDD" id="cd00064">
    <property type="entry name" value="FU"/>
    <property type="match status" value="2"/>
</dbReference>
<reference evidence="14" key="3">
    <citation type="submission" date="2025-09" db="UniProtKB">
        <authorList>
            <consortium name="Ensembl"/>
        </authorList>
    </citation>
    <scope>IDENTIFICATION</scope>
</reference>
<dbReference type="InterPro" id="IPR051514">
    <property type="entry name" value="R-spondin"/>
</dbReference>
<evidence type="ECO:0000256" key="5">
    <source>
        <dbReference type="ARBA" id="ARBA00022674"/>
    </source>
</evidence>
<feature type="domain" description="R-spondin Fu-CRD" evidence="12">
    <location>
        <begin position="45"/>
        <end position="143"/>
    </location>
</feature>
<feature type="region of interest" description="Disordered" evidence="10">
    <location>
        <begin position="259"/>
        <end position="332"/>
    </location>
</feature>
<evidence type="ECO:0000256" key="4">
    <source>
        <dbReference type="ARBA" id="ARBA00022606"/>
    </source>
</evidence>
<evidence type="ECO:0000256" key="2">
    <source>
        <dbReference type="ARBA" id="ARBA00007308"/>
    </source>
</evidence>
<dbReference type="GeneTree" id="ENSGT00940000157815"/>
<keyword evidence="3" id="KW-0964">Secreted</keyword>
<accession>I3JJQ3</accession>
<dbReference type="Ensembl" id="ENSONIT00000009102.2">
    <property type="protein sequence ID" value="ENSONIP00000009097.2"/>
    <property type="gene ID" value="ENSONIG00000007215.2"/>
</dbReference>
<dbReference type="InterPro" id="IPR043601">
    <property type="entry name" value="Rspo_Fu-CRD_dom"/>
</dbReference>
<sequence>MQLQLSFVLIILHCMDYIGCQQHSSSRHRQHKPISGVSSGCQQGGCLTCSDYNGCLSCKPRFFMHLERIGMKQIGVCMTSCPPGFYGTRSPERNTCTKCRSECDSCFNKNFCTHCRAGFYLHLGKCQENCPEGMVRSDAQRECILKCPADCESCVSSDTCKQCRPGLYQLSGMCYHVCPEDYEPNDKLMECIPQVHCEVGEWSEWSPCSKSGRTCGFKRGQETRTRQVMQYPSSFGKPCPEGSEIRECMVRRRKCPGKENKKKNIISENMNRNNRKDKENQEGRRERKREREREKERDTGEREDSVNRNKTEHRHRRGHETELVSPVDGSIQ</sequence>
<dbReference type="SMART" id="SM00209">
    <property type="entry name" value="TSP1"/>
    <property type="match status" value="1"/>
</dbReference>
<dbReference type="SUPFAM" id="SSF82895">
    <property type="entry name" value="TSP-1 type 1 repeat"/>
    <property type="match status" value="1"/>
</dbReference>
<evidence type="ECO:0000256" key="9">
    <source>
        <dbReference type="ARBA" id="ARBA00023180"/>
    </source>
</evidence>
<dbReference type="Gene3D" id="2.20.100.10">
    <property type="entry name" value="Thrombospondin type-1 (TSP1) repeat"/>
    <property type="match status" value="1"/>
</dbReference>
<feature type="signal peptide" evidence="11">
    <location>
        <begin position="1"/>
        <end position="20"/>
    </location>
</feature>
<dbReference type="GO" id="GO:0005576">
    <property type="term" value="C:extracellular region"/>
    <property type="evidence" value="ECO:0007669"/>
    <property type="project" value="UniProtKB-SubCell"/>
</dbReference>
<evidence type="ECO:0000313" key="14">
    <source>
        <dbReference type="Ensembl" id="ENSONIP00000009097.2"/>
    </source>
</evidence>
<dbReference type="FunCoup" id="I3JJQ3">
    <property type="interactions" value="878"/>
</dbReference>
<evidence type="ECO:0000313" key="15">
    <source>
        <dbReference type="Proteomes" id="UP000005207"/>
    </source>
</evidence>
<dbReference type="STRING" id="8128.ENSONIP00000009097"/>